<dbReference type="GO" id="GO:0005829">
    <property type="term" value="C:cytosol"/>
    <property type="evidence" value="ECO:0007669"/>
    <property type="project" value="TreeGrafter"/>
</dbReference>
<dbReference type="InterPro" id="IPR048328">
    <property type="entry name" value="Dyp_perox_C"/>
</dbReference>
<dbReference type="InterPro" id="IPR011008">
    <property type="entry name" value="Dimeric_a/b-barrel"/>
</dbReference>
<proteinExistence type="predicted"/>
<evidence type="ECO:0000313" key="7">
    <source>
        <dbReference type="EMBL" id="CAC5424968.1"/>
    </source>
</evidence>
<dbReference type="SUPFAM" id="SSF54909">
    <property type="entry name" value="Dimeric alpha+beta barrel"/>
    <property type="match status" value="1"/>
</dbReference>
<accession>A0A6J8EWG9</accession>
<protein>
    <recommendedName>
        <fullName evidence="6">Dyp-type peroxidase C-terminal domain-containing protein</fullName>
    </recommendedName>
</protein>
<dbReference type="PROSITE" id="PS51404">
    <property type="entry name" value="DYP_PEROXIDASE"/>
    <property type="match status" value="1"/>
</dbReference>
<sequence length="264" mass="30195">MAAAPSQPTVFEPSDAQYGIFYWIHLNGKALDNCNTVQNIVKSCSRIHHTAQRVDDPTGLKVGVGFGKKFLKQITEILKRKKELQGLRDNFLLLAERVKYQDWKIGKKIVLPSKGGDIFVHAKGNNVGTLYEFQHVFYNTLPHKSVDPEKTSITRGFTFQHHRDISGYMDGIANPATTEERRNWAVLSNTGGSFVITQKWAHRMDTVKVERPDDAIVDQQNQWIGRKRENGRLLEDIQPRAHVNLMRKGSRIHLQYTVLKDYEG</sequence>
<dbReference type="InterPro" id="IPR006314">
    <property type="entry name" value="Dyp_peroxidase"/>
</dbReference>
<dbReference type="Proteomes" id="UP000507470">
    <property type="component" value="Unassembled WGS sequence"/>
</dbReference>
<keyword evidence="4" id="KW-0560">Oxidoreductase</keyword>
<keyword evidence="2" id="KW-0575">Peroxidase</keyword>
<dbReference type="EMBL" id="CACVKT020010119">
    <property type="protein sequence ID" value="CAC5424968.1"/>
    <property type="molecule type" value="Genomic_DNA"/>
</dbReference>
<gene>
    <name evidence="7" type="ORF">MCOR_56820</name>
</gene>
<dbReference type="GO" id="GO:0004601">
    <property type="term" value="F:peroxidase activity"/>
    <property type="evidence" value="ECO:0007669"/>
    <property type="project" value="UniProtKB-KW"/>
</dbReference>
<organism evidence="7 8">
    <name type="scientific">Mytilus coruscus</name>
    <name type="common">Sea mussel</name>
    <dbReference type="NCBI Taxonomy" id="42192"/>
    <lineage>
        <taxon>Eukaryota</taxon>
        <taxon>Metazoa</taxon>
        <taxon>Spiralia</taxon>
        <taxon>Lophotrochozoa</taxon>
        <taxon>Mollusca</taxon>
        <taxon>Bivalvia</taxon>
        <taxon>Autobranchia</taxon>
        <taxon>Pteriomorphia</taxon>
        <taxon>Mytilida</taxon>
        <taxon>Mytiloidea</taxon>
        <taxon>Mytilidae</taxon>
        <taxon>Mytilinae</taxon>
        <taxon>Mytilus</taxon>
    </lineage>
</organism>
<feature type="domain" description="Dyp-type peroxidase C-terminal" evidence="6">
    <location>
        <begin position="162"/>
        <end position="247"/>
    </location>
</feature>
<dbReference type="AlphaFoldDB" id="A0A6J8EWG9"/>
<dbReference type="Pfam" id="PF20628">
    <property type="entry name" value="Dyp_perox_C"/>
    <property type="match status" value="1"/>
</dbReference>
<evidence type="ECO:0000256" key="4">
    <source>
        <dbReference type="ARBA" id="ARBA00023002"/>
    </source>
</evidence>
<comment type="cofactor">
    <cofactor evidence="1">
        <name>heme b</name>
        <dbReference type="ChEBI" id="CHEBI:60344"/>
    </cofactor>
</comment>
<reference evidence="7 8" key="1">
    <citation type="submission" date="2020-06" db="EMBL/GenBank/DDBJ databases">
        <authorList>
            <person name="Li R."/>
            <person name="Bekaert M."/>
        </authorList>
    </citation>
    <scope>NUCLEOTIDE SEQUENCE [LARGE SCALE GENOMIC DNA]</scope>
    <source>
        <strain evidence="8">wild</strain>
    </source>
</reference>
<evidence type="ECO:0000256" key="1">
    <source>
        <dbReference type="ARBA" id="ARBA00001970"/>
    </source>
</evidence>
<name>A0A6J8EWG9_MYTCO</name>
<keyword evidence="3" id="KW-0479">Metal-binding</keyword>
<evidence type="ECO:0000256" key="3">
    <source>
        <dbReference type="ARBA" id="ARBA00022723"/>
    </source>
</evidence>
<evidence type="ECO:0000313" key="8">
    <source>
        <dbReference type="Proteomes" id="UP000507470"/>
    </source>
</evidence>
<dbReference type="GO" id="GO:0046872">
    <property type="term" value="F:metal ion binding"/>
    <property type="evidence" value="ECO:0007669"/>
    <property type="project" value="UniProtKB-KW"/>
</dbReference>
<dbReference type="PANTHER" id="PTHR30521:SF0">
    <property type="entry name" value="DYP-TYPE PEROXIDASE FAMILY PROTEIN"/>
    <property type="match status" value="1"/>
</dbReference>
<keyword evidence="5" id="KW-0408">Iron</keyword>
<keyword evidence="8" id="KW-1185">Reference proteome</keyword>
<dbReference type="PANTHER" id="PTHR30521">
    <property type="entry name" value="DEFERROCHELATASE/PEROXIDASE"/>
    <property type="match status" value="1"/>
</dbReference>
<evidence type="ECO:0000256" key="2">
    <source>
        <dbReference type="ARBA" id="ARBA00022559"/>
    </source>
</evidence>
<dbReference type="OrthoDB" id="76259at2759"/>
<evidence type="ECO:0000256" key="5">
    <source>
        <dbReference type="ARBA" id="ARBA00023004"/>
    </source>
</evidence>
<evidence type="ECO:0000259" key="6">
    <source>
        <dbReference type="Pfam" id="PF20628"/>
    </source>
</evidence>
<dbReference type="GO" id="GO:0020037">
    <property type="term" value="F:heme binding"/>
    <property type="evidence" value="ECO:0007669"/>
    <property type="project" value="InterPro"/>
</dbReference>